<keyword evidence="2" id="KW-0028">Amino-acid biosynthesis</keyword>
<sequence>MPRPRGYVKEQLGTEGAIFVIKVGTSSLLRPEHHTINLSSLARLCEAVRDLRAEEHPHLISNCIPPSSGHHVIIVTSGAVGVGCQHLGLSTPGPSRRGALAAVGQVQLIRYYEDFLAALGLTCAQVLLTLDNLAVRQQYLSARHTFAELLSFGVVPVVNENDTVAARDRCFGDNDTLAAQVAALVGADWLYLLTDVDCLYTANPKDDPTAVPIHEVEDISRLAADTTSRGTAWGTGGMATKLTAGRIATAAGCTMVICSAAVPENIVRIAKGEPNIGTKFHPLPCCLKGRKRWILSVPVRGQLWLSPAAVRSVRDRGRLLVAAGVVRAEGDFAAQECVSLLDPAGREFARGLVNLSATDLAALLAWAAEHDVTCDDHSSSGSSIAHPYEANGLLADGPSLASVTGAAAHHRLPRRGSFGGRCAASGGSAAAGAAAHGPSALALRLAACEEEGYDLVLEVVVHRSNLALLAASEHESPVMGASTPTEASEGHATRAEVDSLLGSAGDHAGLDQGEEAEGHLHGGMVEGP</sequence>
<proteinExistence type="inferred from homology"/>
<keyword evidence="1" id="KW-0963">Cytoplasm</keyword>
<dbReference type="Proteomes" id="UP000612055">
    <property type="component" value="Unassembled WGS sequence"/>
</dbReference>
<dbReference type="InterPro" id="IPR001057">
    <property type="entry name" value="Glu/AcGlu_kinase"/>
</dbReference>
<dbReference type="GO" id="GO:0005829">
    <property type="term" value="C:cytosol"/>
    <property type="evidence" value="ECO:0007669"/>
    <property type="project" value="TreeGrafter"/>
</dbReference>
<evidence type="ECO:0000256" key="1">
    <source>
        <dbReference type="ARBA" id="ARBA00022490"/>
    </source>
</evidence>
<keyword evidence="3" id="KW-0641">Proline biosynthesis</keyword>
<dbReference type="InterPro" id="IPR041739">
    <property type="entry name" value="G5K_ProB"/>
</dbReference>
<dbReference type="InterPro" id="IPR036974">
    <property type="entry name" value="PUA_sf"/>
</dbReference>
<evidence type="ECO:0000256" key="6">
    <source>
        <dbReference type="ARBA" id="ARBA00022777"/>
    </source>
</evidence>
<dbReference type="PROSITE" id="PS50890">
    <property type="entry name" value="PUA"/>
    <property type="match status" value="1"/>
</dbReference>
<dbReference type="EMBL" id="JAEHOE010000060">
    <property type="protein sequence ID" value="KAG2490623.1"/>
    <property type="molecule type" value="Genomic_DNA"/>
</dbReference>
<dbReference type="NCBIfam" id="TIGR01027">
    <property type="entry name" value="proB"/>
    <property type="match status" value="1"/>
</dbReference>
<dbReference type="SUPFAM" id="SSF88697">
    <property type="entry name" value="PUA domain-like"/>
    <property type="match status" value="1"/>
</dbReference>
<keyword evidence="11" id="KW-1185">Reference proteome</keyword>
<dbReference type="Gene3D" id="2.30.130.10">
    <property type="entry name" value="PUA domain"/>
    <property type="match status" value="1"/>
</dbReference>
<gene>
    <name evidence="10" type="ORF">HYH03_011014</name>
</gene>
<feature type="compositionally biased region" description="Basic and acidic residues" evidence="8">
    <location>
        <begin position="488"/>
        <end position="497"/>
    </location>
</feature>
<dbReference type="GO" id="GO:0004349">
    <property type="term" value="F:glutamate 5-kinase activity"/>
    <property type="evidence" value="ECO:0007669"/>
    <property type="project" value="InterPro"/>
</dbReference>
<evidence type="ECO:0000256" key="5">
    <source>
        <dbReference type="ARBA" id="ARBA00022741"/>
    </source>
</evidence>
<evidence type="ECO:0000256" key="2">
    <source>
        <dbReference type="ARBA" id="ARBA00022605"/>
    </source>
</evidence>
<dbReference type="SMART" id="SM00359">
    <property type="entry name" value="PUA"/>
    <property type="match status" value="1"/>
</dbReference>
<dbReference type="InterPro" id="IPR001048">
    <property type="entry name" value="Asp/Glu/Uridylate_kinase"/>
</dbReference>
<dbReference type="CDD" id="cd21157">
    <property type="entry name" value="PUA_G5K"/>
    <property type="match status" value="1"/>
</dbReference>
<name>A0A835XUT4_9CHLO</name>
<dbReference type="InterPro" id="IPR036393">
    <property type="entry name" value="AceGlu_kinase-like_sf"/>
</dbReference>
<dbReference type="InterPro" id="IPR015947">
    <property type="entry name" value="PUA-like_sf"/>
</dbReference>
<dbReference type="GO" id="GO:0005524">
    <property type="term" value="F:ATP binding"/>
    <property type="evidence" value="ECO:0007669"/>
    <property type="project" value="UniProtKB-KW"/>
</dbReference>
<evidence type="ECO:0000256" key="7">
    <source>
        <dbReference type="ARBA" id="ARBA00022840"/>
    </source>
</evidence>
<dbReference type="PANTHER" id="PTHR43654:SF3">
    <property type="entry name" value="GLUTAMATE 5-KINASE"/>
    <property type="match status" value="1"/>
</dbReference>
<comment type="caution">
    <text evidence="10">The sequence shown here is derived from an EMBL/GenBank/DDBJ whole genome shotgun (WGS) entry which is preliminary data.</text>
</comment>
<evidence type="ECO:0000256" key="8">
    <source>
        <dbReference type="SAM" id="MobiDB-lite"/>
    </source>
</evidence>
<dbReference type="SUPFAM" id="SSF53633">
    <property type="entry name" value="Carbamate kinase-like"/>
    <property type="match status" value="1"/>
</dbReference>
<evidence type="ECO:0000256" key="3">
    <source>
        <dbReference type="ARBA" id="ARBA00022650"/>
    </source>
</evidence>
<reference evidence="10" key="1">
    <citation type="journal article" date="2020" name="bioRxiv">
        <title>Comparative genomics of Chlamydomonas.</title>
        <authorList>
            <person name="Craig R.J."/>
            <person name="Hasan A.R."/>
            <person name="Ness R.W."/>
            <person name="Keightley P.D."/>
        </authorList>
    </citation>
    <scope>NUCLEOTIDE SEQUENCE</scope>
    <source>
        <strain evidence="10">CCAP 11/70</strain>
    </source>
</reference>
<feature type="domain" description="PUA" evidence="9">
    <location>
        <begin position="301"/>
        <end position="377"/>
    </location>
</feature>
<dbReference type="OrthoDB" id="409889at2759"/>
<dbReference type="InterPro" id="IPR002478">
    <property type="entry name" value="PUA"/>
</dbReference>
<dbReference type="Gene3D" id="3.40.1160.10">
    <property type="entry name" value="Acetylglutamate kinase-like"/>
    <property type="match status" value="1"/>
</dbReference>
<dbReference type="CDD" id="cd04242">
    <property type="entry name" value="AAK_G5K_ProB"/>
    <property type="match status" value="1"/>
</dbReference>
<dbReference type="PRINTS" id="PR00474">
    <property type="entry name" value="GLU5KINASE"/>
</dbReference>
<evidence type="ECO:0000259" key="9">
    <source>
        <dbReference type="SMART" id="SM00359"/>
    </source>
</evidence>
<organism evidence="10 11">
    <name type="scientific">Edaphochlamys debaryana</name>
    <dbReference type="NCBI Taxonomy" id="47281"/>
    <lineage>
        <taxon>Eukaryota</taxon>
        <taxon>Viridiplantae</taxon>
        <taxon>Chlorophyta</taxon>
        <taxon>core chlorophytes</taxon>
        <taxon>Chlorophyceae</taxon>
        <taxon>CS clade</taxon>
        <taxon>Chlamydomonadales</taxon>
        <taxon>Chlamydomonadales incertae sedis</taxon>
        <taxon>Edaphochlamys</taxon>
    </lineage>
</organism>
<dbReference type="Pfam" id="PF01472">
    <property type="entry name" value="PUA"/>
    <property type="match status" value="1"/>
</dbReference>
<feature type="region of interest" description="Disordered" evidence="8">
    <location>
        <begin position="473"/>
        <end position="528"/>
    </location>
</feature>
<evidence type="ECO:0000256" key="4">
    <source>
        <dbReference type="ARBA" id="ARBA00022679"/>
    </source>
</evidence>
<protein>
    <recommendedName>
        <fullName evidence="9">PUA domain-containing protein</fullName>
    </recommendedName>
</protein>
<dbReference type="PANTHER" id="PTHR43654">
    <property type="entry name" value="GLUTAMATE 5-KINASE"/>
    <property type="match status" value="1"/>
</dbReference>
<accession>A0A835XUT4</accession>
<dbReference type="GO" id="GO:0003723">
    <property type="term" value="F:RNA binding"/>
    <property type="evidence" value="ECO:0007669"/>
    <property type="project" value="InterPro"/>
</dbReference>
<evidence type="ECO:0000313" key="11">
    <source>
        <dbReference type="Proteomes" id="UP000612055"/>
    </source>
</evidence>
<dbReference type="FunFam" id="3.40.1160.10:FF:000006">
    <property type="entry name" value="Glutamate 5-kinase"/>
    <property type="match status" value="1"/>
</dbReference>
<dbReference type="AlphaFoldDB" id="A0A835XUT4"/>
<dbReference type="Pfam" id="PF00696">
    <property type="entry name" value="AA_kinase"/>
    <property type="match status" value="1"/>
</dbReference>
<dbReference type="HAMAP" id="MF_00456">
    <property type="entry name" value="ProB"/>
    <property type="match status" value="1"/>
</dbReference>
<keyword evidence="7" id="KW-0067">ATP-binding</keyword>
<dbReference type="InterPro" id="IPR005715">
    <property type="entry name" value="Glu_5kinase/COase_Synthase"/>
</dbReference>
<evidence type="ECO:0000313" key="10">
    <source>
        <dbReference type="EMBL" id="KAG2490623.1"/>
    </source>
</evidence>
<dbReference type="PROSITE" id="PS00902">
    <property type="entry name" value="GLUTAMATE_5_KINASE"/>
    <property type="match status" value="1"/>
</dbReference>
<keyword evidence="5" id="KW-0547">Nucleotide-binding</keyword>
<dbReference type="InterPro" id="IPR019797">
    <property type="entry name" value="Glutamate_5-kinase_CS"/>
</dbReference>
<keyword evidence="6" id="KW-0418">Kinase</keyword>
<dbReference type="GO" id="GO:0009084">
    <property type="term" value="P:glutamine family amino acid biosynthetic process"/>
    <property type="evidence" value="ECO:0007669"/>
    <property type="project" value="UniProtKB-ARBA"/>
</dbReference>
<keyword evidence="4" id="KW-0808">Transferase</keyword>